<dbReference type="PANTHER" id="PTHR34295">
    <property type="entry name" value="BIOTIN TRANSPORTER BIOY"/>
    <property type="match status" value="1"/>
</dbReference>
<sequence length="190" mass="19762">MRALATWSGALAGLMMILVGGLIPAALLLPGLDLQPHVLTLPSTWQVPALLLCALVCGPRAGVIAAVAYLTIGLVDLPVFHGGGGLNYVLTPGFGYLAGFVPAAWLSGRLAQQPGMNDVLSLTIAAIAGLIMLQLCGVLNLLLGSALYQWPDRIPELLFSYTFGPLPAQLVLCAGVGVLALPLRNLLFVE</sequence>
<proteinExistence type="inferred from homology"/>
<accession>A2CA88</accession>
<dbReference type="RefSeq" id="WP_011826287.1">
    <property type="nucleotide sequence ID" value="NC_008820.1"/>
</dbReference>
<dbReference type="PIRSF" id="PIRSF016661">
    <property type="entry name" value="BioY"/>
    <property type="match status" value="1"/>
</dbReference>
<evidence type="ECO:0000256" key="3">
    <source>
        <dbReference type="SAM" id="Phobius"/>
    </source>
</evidence>
<reference evidence="4 5" key="1">
    <citation type="journal article" date="2007" name="PLoS Genet.">
        <title>Patterns and implications of gene gain and loss in the evolution of Prochlorococcus.</title>
        <authorList>
            <person name="Kettler G.C."/>
            <person name="Martiny A.C."/>
            <person name="Huang K."/>
            <person name="Zucker J."/>
            <person name="Coleman M.L."/>
            <person name="Rodrigue S."/>
            <person name="Chen F."/>
            <person name="Lapidus A."/>
            <person name="Ferriera S."/>
            <person name="Johnson J."/>
            <person name="Steglich C."/>
            <person name="Church G.M."/>
            <person name="Richardson P."/>
            <person name="Chisholm S.W."/>
        </authorList>
    </citation>
    <scope>NUCLEOTIDE SEQUENCE [LARGE SCALE GENOMIC DNA]</scope>
    <source>
        <strain evidence="4 5">MIT 9303</strain>
    </source>
</reference>
<dbReference type="PANTHER" id="PTHR34295:SF1">
    <property type="entry name" value="BIOTIN TRANSPORTER BIOY"/>
    <property type="match status" value="1"/>
</dbReference>
<dbReference type="GO" id="GO:0015225">
    <property type="term" value="F:biotin transmembrane transporter activity"/>
    <property type="evidence" value="ECO:0007669"/>
    <property type="project" value="UniProtKB-UniRule"/>
</dbReference>
<dbReference type="BioCyc" id="PMAR59922:G1G80-1437-MONOMER"/>
<comment type="similarity">
    <text evidence="1 2">Belongs to the BioY family.</text>
</comment>
<feature type="transmembrane region" description="Helical" evidence="3">
    <location>
        <begin position="49"/>
        <end position="74"/>
    </location>
</feature>
<dbReference type="STRING" id="59922.P9303_16541"/>
<dbReference type="EMBL" id="CP000554">
    <property type="protein sequence ID" value="ABM78398.1"/>
    <property type="molecule type" value="Genomic_DNA"/>
</dbReference>
<keyword evidence="2" id="KW-1003">Cell membrane</keyword>
<dbReference type="InterPro" id="IPR003784">
    <property type="entry name" value="BioY"/>
</dbReference>
<evidence type="ECO:0000256" key="2">
    <source>
        <dbReference type="PIRNR" id="PIRNR016661"/>
    </source>
</evidence>
<dbReference type="Proteomes" id="UP000002274">
    <property type="component" value="Chromosome"/>
</dbReference>
<dbReference type="Gene3D" id="1.10.1760.20">
    <property type="match status" value="1"/>
</dbReference>
<gene>
    <name evidence="4" type="ordered locus">P9303_16541</name>
</gene>
<evidence type="ECO:0000313" key="4">
    <source>
        <dbReference type="EMBL" id="ABM78398.1"/>
    </source>
</evidence>
<keyword evidence="2 3" id="KW-0472">Membrane</keyword>
<feature type="transmembrane region" description="Helical" evidence="3">
    <location>
        <begin position="6"/>
        <end position="29"/>
    </location>
</feature>
<name>A2CA88_PROM3</name>
<protein>
    <recommendedName>
        <fullName evidence="2">Biotin transporter</fullName>
    </recommendedName>
</protein>
<evidence type="ECO:0000256" key="1">
    <source>
        <dbReference type="ARBA" id="ARBA00010692"/>
    </source>
</evidence>
<dbReference type="AlphaFoldDB" id="A2CA88"/>
<keyword evidence="3" id="KW-1133">Transmembrane helix</keyword>
<feature type="transmembrane region" description="Helical" evidence="3">
    <location>
        <begin position="119"/>
        <end position="148"/>
    </location>
</feature>
<organism evidence="4 5">
    <name type="scientific">Prochlorococcus marinus (strain MIT 9303)</name>
    <dbReference type="NCBI Taxonomy" id="59922"/>
    <lineage>
        <taxon>Bacteria</taxon>
        <taxon>Bacillati</taxon>
        <taxon>Cyanobacteriota</taxon>
        <taxon>Cyanophyceae</taxon>
        <taxon>Synechococcales</taxon>
        <taxon>Prochlorococcaceae</taxon>
        <taxon>Prochlorococcus</taxon>
    </lineage>
</organism>
<feature type="transmembrane region" description="Helical" evidence="3">
    <location>
        <begin position="168"/>
        <end position="187"/>
    </location>
</feature>
<evidence type="ECO:0000313" key="5">
    <source>
        <dbReference type="Proteomes" id="UP000002274"/>
    </source>
</evidence>
<dbReference type="GO" id="GO:0005886">
    <property type="term" value="C:plasma membrane"/>
    <property type="evidence" value="ECO:0007669"/>
    <property type="project" value="UniProtKB-SubCell"/>
</dbReference>
<comment type="subcellular location">
    <subcellularLocation>
        <location evidence="2">Cell membrane</location>
        <topology evidence="2">Multi-pass membrane protein</topology>
    </subcellularLocation>
</comment>
<dbReference type="KEGG" id="pmf:P9303_16541"/>
<keyword evidence="2" id="KW-0813">Transport</keyword>
<dbReference type="HOGENOM" id="CLU_077931_4_0_3"/>
<keyword evidence="3" id="KW-0812">Transmembrane</keyword>
<feature type="transmembrane region" description="Helical" evidence="3">
    <location>
        <begin position="86"/>
        <end position="107"/>
    </location>
</feature>
<dbReference type="Pfam" id="PF02632">
    <property type="entry name" value="BioY"/>
    <property type="match status" value="1"/>
</dbReference>